<evidence type="ECO:0000313" key="2">
    <source>
        <dbReference type="EMBL" id="EDW64261.1"/>
    </source>
</evidence>
<accession>B4LUT4</accession>
<protein>
    <submittedName>
        <fullName evidence="2">Uncharacterized protein</fullName>
    </submittedName>
</protein>
<dbReference type="OMA" id="IFASMQP"/>
<organism evidence="2 3">
    <name type="scientific">Drosophila virilis</name>
    <name type="common">Fruit fly</name>
    <dbReference type="NCBI Taxonomy" id="7244"/>
    <lineage>
        <taxon>Eukaryota</taxon>
        <taxon>Metazoa</taxon>
        <taxon>Ecdysozoa</taxon>
        <taxon>Arthropoda</taxon>
        <taxon>Hexapoda</taxon>
        <taxon>Insecta</taxon>
        <taxon>Pterygota</taxon>
        <taxon>Neoptera</taxon>
        <taxon>Endopterygota</taxon>
        <taxon>Diptera</taxon>
        <taxon>Brachycera</taxon>
        <taxon>Muscomorpha</taxon>
        <taxon>Ephydroidea</taxon>
        <taxon>Drosophilidae</taxon>
        <taxon>Drosophila</taxon>
    </lineage>
</organism>
<reference evidence="2 3" key="1">
    <citation type="journal article" date="2007" name="Nature">
        <title>Evolution of genes and genomes on the Drosophila phylogeny.</title>
        <authorList>
            <consortium name="Drosophila 12 Genomes Consortium"/>
            <person name="Clark A.G."/>
            <person name="Eisen M.B."/>
            <person name="Smith D.R."/>
            <person name="Bergman C.M."/>
            <person name="Oliver B."/>
            <person name="Markow T.A."/>
            <person name="Kaufman T.C."/>
            <person name="Kellis M."/>
            <person name="Gelbart W."/>
            <person name="Iyer V.N."/>
            <person name="Pollard D.A."/>
            <person name="Sackton T.B."/>
            <person name="Larracuente A.M."/>
            <person name="Singh N.D."/>
            <person name="Abad J.P."/>
            <person name="Abt D.N."/>
            <person name="Adryan B."/>
            <person name="Aguade M."/>
            <person name="Akashi H."/>
            <person name="Anderson W.W."/>
            <person name="Aquadro C.F."/>
            <person name="Ardell D.H."/>
            <person name="Arguello R."/>
            <person name="Artieri C.G."/>
            <person name="Barbash D.A."/>
            <person name="Barker D."/>
            <person name="Barsanti P."/>
            <person name="Batterham P."/>
            <person name="Batzoglou S."/>
            <person name="Begun D."/>
            <person name="Bhutkar A."/>
            <person name="Blanco E."/>
            <person name="Bosak S.A."/>
            <person name="Bradley R.K."/>
            <person name="Brand A.D."/>
            <person name="Brent M.R."/>
            <person name="Brooks A.N."/>
            <person name="Brown R.H."/>
            <person name="Butlin R.K."/>
            <person name="Caggese C."/>
            <person name="Calvi B.R."/>
            <person name="Bernardo de Carvalho A."/>
            <person name="Caspi A."/>
            <person name="Castrezana S."/>
            <person name="Celniker S.E."/>
            <person name="Chang J.L."/>
            <person name="Chapple C."/>
            <person name="Chatterji S."/>
            <person name="Chinwalla A."/>
            <person name="Civetta A."/>
            <person name="Clifton S.W."/>
            <person name="Comeron J.M."/>
            <person name="Costello J.C."/>
            <person name="Coyne J.A."/>
            <person name="Daub J."/>
            <person name="David R.G."/>
            <person name="Delcher A.L."/>
            <person name="Delehaunty K."/>
            <person name="Do C.B."/>
            <person name="Ebling H."/>
            <person name="Edwards K."/>
            <person name="Eickbush T."/>
            <person name="Evans J.D."/>
            <person name="Filipski A."/>
            <person name="Findeiss S."/>
            <person name="Freyhult E."/>
            <person name="Fulton L."/>
            <person name="Fulton R."/>
            <person name="Garcia A.C."/>
            <person name="Gardiner A."/>
            <person name="Garfield D.A."/>
            <person name="Garvin B.E."/>
            <person name="Gibson G."/>
            <person name="Gilbert D."/>
            <person name="Gnerre S."/>
            <person name="Godfrey J."/>
            <person name="Good R."/>
            <person name="Gotea V."/>
            <person name="Gravely B."/>
            <person name="Greenberg A.J."/>
            <person name="Griffiths-Jones S."/>
            <person name="Gross S."/>
            <person name="Guigo R."/>
            <person name="Gustafson E.A."/>
            <person name="Haerty W."/>
            <person name="Hahn M.W."/>
            <person name="Halligan D.L."/>
            <person name="Halpern A.L."/>
            <person name="Halter G.M."/>
            <person name="Han M.V."/>
            <person name="Heger A."/>
            <person name="Hillier L."/>
            <person name="Hinrichs A.S."/>
            <person name="Holmes I."/>
            <person name="Hoskins R.A."/>
            <person name="Hubisz M.J."/>
            <person name="Hultmark D."/>
            <person name="Huntley M.A."/>
            <person name="Jaffe D.B."/>
            <person name="Jagadeeshan S."/>
            <person name="Jeck W.R."/>
            <person name="Johnson J."/>
            <person name="Jones C.D."/>
            <person name="Jordan W.C."/>
            <person name="Karpen G.H."/>
            <person name="Kataoka E."/>
            <person name="Keightley P.D."/>
            <person name="Kheradpour P."/>
            <person name="Kirkness E.F."/>
            <person name="Koerich L.B."/>
            <person name="Kristiansen K."/>
            <person name="Kudrna D."/>
            <person name="Kulathinal R.J."/>
            <person name="Kumar S."/>
            <person name="Kwok R."/>
            <person name="Lander E."/>
            <person name="Langley C.H."/>
            <person name="Lapoint R."/>
            <person name="Lazzaro B.P."/>
            <person name="Lee S.J."/>
            <person name="Levesque L."/>
            <person name="Li R."/>
            <person name="Lin C.F."/>
            <person name="Lin M.F."/>
            <person name="Lindblad-Toh K."/>
            <person name="Llopart A."/>
            <person name="Long M."/>
            <person name="Low L."/>
            <person name="Lozovsky E."/>
            <person name="Lu J."/>
            <person name="Luo M."/>
            <person name="Machado C.A."/>
            <person name="Makalowski W."/>
            <person name="Marzo M."/>
            <person name="Matsuda M."/>
            <person name="Matzkin L."/>
            <person name="McAllister B."/>
            <person name="McBride C.S."/>
            <person name="McKernan B."/>
            <person name="McKernan K."/>
            <person name="Mendez-Lago M."/>
            <person name="Minx P."/>
            <person name="Mollenhauer M.U."/>
            <person name="Montooth K."/>
            <person name="Mount S.M."/>
            <person name="Mu X."/>
            <person name="Myers E."/>
            <person name="Negre B."/>
            <person name="Newfeld S."/>
            <person name="Nielsen R."/>
            <person name="Noor M.A."/>
            <person name="O'Grady P."/>
            <person name="Pachter L."/>
            <person name="Papaceit M."/>
            <person name="Parisi M.J."/>
            <person name="Parisi M."/>
            <person name="Parts L."/>
            <person name="Pedersen J.S."/>
            <person name="Pesole G."/>
            <person name="Phillippy A.M."/>
            <person name="Ponting C.P."/>
            <person name="Pop M."/>
            <person name="Porcelli D."/>
            <person name="Powell J.R."/>
            <person name="Prohaska S."/>
            <person name="Pruitt K."/>
            <person name="Puig M."/>
            <person name="Quesneville H."/>
            <person name="Ram K.R."/>
            <person name="Rand D."/>
            <person name="Rasmussen M.D."/>
            <person name="Reed L.K."/>
            <person name="Reenan R."/>
            <person name="Reily A."/>
            <person name="Remington K.A."/>
            <person name="Rieger T.T."/>
            <person name="Ritchie M.G."/>
            <person name="Robin C."/>
            <person name="Rogers Y.H."/>
            <person name="Rohde C."/>
            <person name="Rozas J."/>
            <person name="Rubenfield M.J."/>
            <person name="Ruiz A."/>
            <person name="Russo S."/>
            <person name="Salzberg S.L."/>
            <person name="Sanchez-Gracia A."/>
            <person name="Saranga D.J."/>
            <person name="Sato H."/>
            <person name="Schaeffer S.W."/>
            <person name="Schatz M.C."/>
            <person name="Schlenke T."/>
            <person name="Schwartz R."/>
            <person name="Segarra C."/>
            <person name="Singh R.S."/>
            <person name="Sirot L."/>
            <person name="Sirota M."/>
            <person name="Sisneros N.B."/>
            <person name="Smith C.D."/>
            <person name="Smith T.F."/>
            <person name="Spieth J."/>
            <person name="Stage D.E."/>
            <person name="Stark A."/>
            <person name="Stephan W."/>
            <person name="Strausberg R.L."/>
            <person name="Strempel S."/>
            <person name="Sturgill D."/>
            <person name="Sutton G."/>
            <person name="Sutton G.G."/>
            <person name="Tao W."/>
            <person name="Teichmann S."/>
            <person name="Tobari Y.N."/>
            <person name="Tomimura Y."/>
            <person name="Tsolas J.M."/>
            <person name="Valente V.L."/>
            <person name="Venter E."/>
            <person name="Venter J.C."/>
            <person name="Vicario S."/>
            <person name="Vieira F.G."/>
            <person name="Vilella A.J."/>
            <person name="Villasante A."/>
            <person name="Walenz B."/>
            <person name="Wang J."/>
            <person name="Wasserman M."/>
            <person name="Watts T."/>
            <person name="Wilson D."/>
            <person name="Wilson R.K."/>
            <person name="Wing R.A."/>
            <person name="Wolfner M.F."/>
            <person name="Wong A."/>
            <person name="Wong G.K."/>
            <person name="Wu C.I."/>
            <person name="Wu G."/>
            <person name="Yamamoto D."/>
            <person name="Yang H.P."/>
            <person name="Yang S.P."/>
            <person name="Yorke J.A."/>
            <person name="Yoshida K."/>
            <person name="Zdobnov E."/>
            <person name="Zhang P."/>
            <person name="Zhang Y."/>
            <person name="Zimin A.V."/>
            <person name="Baldwin J."/>
            <person name="Abdouelleil A."/>
            <person name="Abdulkadir J."/>
            <person name="Abebe A."/>
            <person name="Abera B."/>
            <person name="Abreu J."/>
            <person name="Acer S.C."/>
            <person name="Aftuck L."/>
            <person name="Alexander A."/>
            <person name="An P."/>
            <person name="Anderson E."/>
            <person name="Anderson S."/>
            <person name="Arachi H."/>
            <person name="Azer M."/>
            <person name="Bachantsang P."/>
            <person name="Barry A."/>
            <person name="Bayul T."/>
            <person name="Berlin A."/>
            <person name="Bessette D."/>
            <person name="Bloom T."/>
            <person name="Blye J."/>
            <person name="Boguslavskiy L."/>
            <person name="Bonnet C."/>
            <person name="Boukhgalter B."/>
            <person name="Bourzgui I."/>
            <person name="Brown A."/>
            <person name="Cahill P."/>
            <person name="Channer S."/>
            <person name="Cheshatsang Y."/>
            <person name="Chuda L."/>
            <person name="Citroen M."/>
            <person name="Collymore A."/>
            <person name="Cooke P."/>
            <person name="Costello M."/>
            <person name="D'Aco K."/>
            <person name="Daza R."/>
            <person name="De Haan G."/>
            <person name="DeGray S."/>
            <person name="DeMaso C."/>
            <person name="Dhargay N."/>
            <person name="Dooley K."/>
            <person name="Dooley E."/>
            <person name="Doricent M."/>
            <person name="Dorje P."/>
            <person name="Dorjee K."/>
            <person name="Dupes A."/>
            <person name="Elong R."/>
            <person name="Falk J."/>
            <person name="Farina A."/>
            <person name="Faro S."/>
            <person name="Ferguson D."/>
            <person name="Fisher S."/>
            <person name="Foley C.D."/>
            <person name="Franke A."/>
            <person name="Friedrich D."/>
            <person name="Gadbois L."/>
            <person name="Gearin G."/>
            <person name="Gearin C.R."/>
            <person name="Giannoukos G."/>
            <person name="Goode T."/>
            <person name="Graham J."/>
            <person name="Grandbois E."/>
            <person name="Grewal S."/>
            <person name="Gyaltsen K."/>
            <person name="Hafez N."/>
            <person name="Hagos B."/>
            <person name="Hall J."/>
            <person name="Henson C."/>
            <person name="Hollinger A."/>
            <person name="Honan T."/>
            <person name="Huard M.D."/>
            <person name="Hughes L."/>
            <person name="Hurhula B."/>
            <person name="Husby M.E."/>
            <person name="Kamat A."/>
            <person name="Kanga B."/>
            <person name="Kashin S."/>
            <person name="Khazanovich D."/>
            <person name="Kisner P."/>
            <person name="Lance K."/>
            <person name="Lara M."/>
            <person name="Lee W."/>
            <person name="Lennon N."/>
            <person name="Letendre F."/>
            <person name="LeVine R."/>
            <person name="Lipovsky A."/>
            <person name="Liu X."/>
            <person name="Liu J."/>
            <person name="Liu S."/>
            <person name="Lokyitsang T."/>
            <person name="Lokyitsang Y."/>
            <person name="Lubonja R."/>
            <person name="Lui A."/>
            <person name="MacDonald P."/>
            <person name="Magnisalis V."/>
            <person name="Maru K."/>
            <person name="Matthews C."/>
            <person name="McCusker W."/>
            <person name="McDonough S."/>
            <person name="Mehta T."/>
            <person name="Meldrim J."/>
            <person name="Meneus L."/>
            <person name="Mihai O."/>
            <person name="Mihalev A."/>
            <person name="Mihova T."/>
            <person name="Mittelman R."/>
            <person name="Mlenga V."/>
            <person name="Montmayeur A."/>
            <person name="Mulrain L."/>
            <person name="Navidi A."/>
            <person name="Naylor J."/>
            <person name="Negash T."/>
            <person name="Nguyen T."/>
            <person name="Nguyen N."/>
            <person name="Nicol R."/>
            <person name="Norbu C."/>
            <person name="Norbu N."/>
            <person name="Novod N."/>
            <person name="O'Neill B."/>
            <person name="Osman S."/>
            <person name="Markiewicz E."/>
            <person name="Oyono O.L."/>
            <person name="Patti C."/>
            <person name="Phunkhang P."/>
            <person name="Pierre F."/>
            <person name="Priest M."/>
            <person name="Raghuraman S."/>
            <person name="Rege F."/>
            <person name="Reyes R."/>
            <person name="Rise C."/>
            <person name="Rogov P."/>
            <person name="Ross K."/>
            <person name="Ryan E."/>
            <person name="Settipalli S."/>
            <person name="Shea T."/>
            <person name="Sherpa N."/>
            <person name="Shi L."/>
            <person name="Shih D."/>
            <person name="Sparrow T."/>
            <person name="Spaulding J."/>
            <person name="Stalker J."/>
            <person name="Stange-Thomann N."/>
            <person name="Stavropoulos S."/>
            <person name="Stone C."/>
            <person name="Strader C."/>
            <person name="Tesfaye S."/>
            <person name="Thomson T."/>
            <person name="Thoulutsang Y."/>
            <person name="Thoulutsang D."/>
            <person name="Topham K."/>
            <person name="Topping I."/>
            <person name="Tsamla T."/>
            <person name="Vassiliev H."/>
            <person name="Vo A."/>
            <person name="Wangchuk T."/>
            <person name="Wangdi T."/>
            <person name="Weiand M."/>
            <person name="Wilkinson J."/>
            <person name="Wilson A."/>
            <person name="Yadav S."/>
            <person name="Young G."/>
            <person name="Yu Q."/>
            <person name="Zembek L."/>
            <person name="Zhong D."/>
            <person name="Zimmer A."/>
            <person name="Zwirko Z."/>
            <person name="Jaffe D.B."/>
            <person name="Alvarez P."/>
            <person name="Brockman W."/>
            <person name="Butler J."/>
            <person name="Chin C."/>
            <person name="Gnerre S."/>
            <person name="Grabherr M."/>
            <person name="Kleber M."/>
            <person name="Mauceli E."/>
            <person name="MacCallum I."/>
        </authorList>
    </citation>
    <scope>NUCLEOTIDE SEQUENCE [LARGE SCALE GENOMIC DNA]</scope>
    <source>
        <strain evidence="3">Tucson 15010-1051.87</strain>
    </source>
</reference>
<keyword evidence="3" id="KW-1185">Reference proteome</keyword>
<dbReference type="OrthoDB" id="7846982at2759"/>
<dbReference type="eggNOG" id="ENOG502TCVU">
    <property type="taxonomic scope" value="Eukaryota"/>
</dbReference>
<dbReference type="EMBL" id="CH940649">
    <property type="protein sequence ID" value="EDW64261.1"/>
    <property type="molecule type" value="Genomic_DNA"/>
</dbReference>
<dbReference type="KEGG" id="dvi:6629003"/>
<dbReference type="AlphaFoldDB" id="B4LUT4"/>
<name>B4LUT4_DROVI</name>
<dbReference type="PhylomeDB" id="B4LUT4"/>
<evidence type="ECO:0000256" key="1">
    <source>
        <dbReference type="SAM" id="MobiDB-lite"/>
    </source>
</evidence>
<dbReference type="InParanoid" id="B4LUT4"/>
<proteinExistence type="predicted"/>
<dbReference type="HOGENOM" id="CLU_2148470_0_0_1"/>
<gene>
    <name evidence="2" type="primary">Dvir\GJ17374</name>
    <name evidence="2" type="ORF">Dvir_GJ17374</name>
</gene>
<dbReference type="Proteomes" id="UP000008792">
    <property type="component" value="Unassembled WGS sequence"/>
</dbReference>
<sequence>MNPSFEEMWNGSGSPTGNELDDDIFASMQPYRVPLATAAGSDAQMAMAYRKAHAWNVYEATYEMEMISTKTICRKCLLHVKVCRTYGHNLKKYETDLQMSNTAESCRSRDCN</sequence>
<feature type="region of interest" description="Disordered" evidence="1">
    <location>
        <begin position="1"/>
        <end position="21"/>
    </location>
</feature>
<evidence type="ECO:0000313" key="3">
    <source>
        <dbReference type="Proteomes" id="UP000008792"/>
    </source>
</evidence>